<evidence type="ECO:0000313" key="1">
    <source>
        <dbReference type="EMBL" id="KAI9907791.1"/>
    </source>
</evidence>
<sequence>MQRFFVGSGRFGRKQQVWILRNETGVHNALNKVRVIQHIRQEALVGFDNTHREFRQCTFQLARAVIAV</sequence>
<dbReference type="EMBL" id="CM047587">
    <property type="protein sequence ID" value="KAI9907791.1"/>
    <property type="molecule type" value="Genomic_DNA"/>
</dbReference>
<reference evidence="1 2" key="1">
    <citation type="journal article" date="2022" name="bioRxiv">
        <title>The genome of the oomycete Peronosclerospora sorghi, a cosmopolitan pathogen of maize and sorghum, is inflated with dispersed pseudogenes.</title>
        <authorList>
            <person name="Fletcher K."/>
            <person name="Martin F."/>
            <person name="Isakeit T."/>
            <person name="Cavanaugh K."/>
            <person name="Magill C."/>
            <person name="Michelmore R."/>
        </authorList>
    </citation>
    <scope>NUCLEOTIDE SEQUENCE [LARGE SCALE GENOMIC DNA]</scope>
    <source>
        <strain evidence="1">P6</strain>
    </source>
</reference>
<name>A0ACC0VQP4_9STRA</name>
<gene>
    <name evidence="1" type="ORF">PsorP6_003755</name>
</gene>
<organism evidence="1 2">
    <name type="scientific">Peronosclerospora sorghi</name>
    <dbReference type="NCBI Taxonomy" id="230839"/>
    <lineage>
        <taxon>Eukaryota</taxon>
        <taxon>Sar</taxon>
        <taxon>Stramenopiles</taxon>
        <taxon>Oomycota</taxon>
        <taxon>Peronosporomycetes</taxon>
        <taxon>Peronosporales</taxon>
        <taxon>Peronosporaceae</taxon>
        <taxon>Peronosclerospora</taxon>
    </lineage>
</organism>
<accession>A0ACC0VQP4</accession>
<protein>
    <submittedName>
        <fullName evidence="1">Uncharacterized protein</fullName>
    </submittedName>
</protein>
<keyword evidence="2" id="KW-1185">Reference proteome</keyword>
<proteinExistence type="predicted"/>
<evidence type="ECO:0000313" key="2">
    <source>
        <dbReference type="Proteomes" id="UP001163321"/>
    </source>
</evidence>
<comment type="caution">
    <text evidence="1">The sequence shown here is derived from an EMBL/GenBank/DDBJ whole genome shotgun (WGS) entry which is preliminary data.</text>
</comment>
<dbReference type="Proteomes" id="UP001163321">
    <property type="component" value="Chromosome 8"/>
</dbReference>